<comment type="similarity">
    <text evidence="4">Belongs to the cytochrome P450 family.</text>
</comment>
<dbReference type="GO" id="GO:0016705">
    <property type="term" value="F:oxidoreductase activity, acting on paired donors, with incorporation or reduction of molecular oxygen"/>
    <property type="evidence" value="ECO:0007669"/>
    <property type="project" value="InterPro"/>
</dbReference>
<feature type="non-terminal residue" evidence="12">
    <location>
        <position position="1"/>
    </location>
</feature>
<dbReference type="Pfam" id="PF00067">
    <property type="entry name" value="p450"/>
    <property type="match status" value="1"/>
</dbReference>
<evidence type="ECO:0000313" key="13">
    <source>
        <dbReference type="Proteomes" id="UP000708208"/>
    </source>
</evidence>
<dbReference type="GO" id="GO:0004497">
    <property type="term" value="F:monooxygenase activity"/>
    <property type="evidence" value="ECO:0007669"/>
    <property type="project" value="InterPro"/>
</dbReference>
<keyword evidence="8" id="KW-0492">Microsome</keyword>
<dbReference type="PANTHER" id="PTHR24291">
    <property type="entry name" value="CYTOCHROME P450 FAMILY 4"/>
    <property type="match status" value="1"/>
</dbReference>
<evidence type="ECO:0000256" key="11">
    <source>
        <dbReference type="ARBA" id="ARBA00023136"/>
    </source>
</evidence>
<protein>
    <recommendedName>
        <fullName evidence="14">Cytochrome P450 family 4</fullName>
    </recommendedName>
</protein>
<evidence type="ECO:0000256" key="1">
    <source>
        <dbReference type="ARBA" id="ARBA00001971"/>
    </source>
</evidence>
<dbReference type="Proteomes" id="UP000708208">
    <property type="component" value="Unassembled WGS sequence"/>
</dbReference>
<keyword evidence="7" id="KW-0256">Endoplasmic reticulum</keyword>
<keyword evidence="10" id="KW-0408">Iron</keyword>
<evidence type="ECO:0000313" key="12">
    <source>
        <dbReference type="EMBL" id="CAG7820354.1"/>
    </source>
</evidence>
<gene>
    <name evidence="12" type="ORF">AFUS01_LOCUS30747</name>
</gene>
<evidence type="ECO:0000256" key="10">
    <source>
        <dbReference type="ARBA" id="ARBA00023004"/>
    </source>
</evidence>
<keyword evidence="11" id="KW-0472">Membrane</keyword>
<dbReference type="InterPro" id="IPR001128">
    <property type="entry name" value="Cyt_P450"/>
</dbReference>
<keyword evidence="6" id="KW-0479">Metal-binding</keyword>
<comment type="subcellular location">
    <subcellularLocation>
        <location evidence="3">Endoplasmic reticulum membrane</location>
    </subcellularLocation>
    <subcellularLocation>
        <location evidence="2">Microsome membrane</location>
    </subcellularLocation>
</comment>
<keyword evidence="13" id="KW-1185">Reference proteome</keyword>
<evidence type="ECO:0000256" key="3">
    <source>
        <dbReference type="ARBA" id="ARBA00004586"/>
    </source>
</evidence>
<evidence type="ECO:0000256" key="6">
    <source>
        <dbReference type="ARBA" id="ARBA00022723"/>
    </source>
</evidence>
<evidence type="ECO:0000256" key="2">
    <source>
        <dbReference type="ARBA" id="ARBA00004524"/>
    </source>
</evidence>
<keyword evidence="9" id="KW-0560">Oxidoreductase</keyword>
<comment type="cofactor">
    <cofactor evidence="1">
        <name>heme</name>
        <dbReference type="ChEBI" id="CHEBI:30413"/>
    </cofactor>
</comment>
<organism evidence="12 13">
    <name type="scientific">Allacma fusca</name>
    <dbReference type="NCBI Taxonomy" id="39272"/>
    <lineage>
        <taxon>Eukaryota</taxon>
        <taxon>Metazoa</taxon>
        <taxon>Ecdysozoa</taxon>
        <taxon>Arthropoda</taxon>
        <taxon>Hexapoda</taxon>
        <taxon>Collembola</taxon>
        <taxon>Symphypleona</taxon>
        <taxon>Sminthuridae</taxon>
        <taxon>Allacma</taxon>
    </lineage>
</organism>
<sequence>QSEITEQYAKDEATAAIFAGHDTVSSAIIFTLYALATHPKEQDKLHLELDEIFSDDKTRNVEFSDFPKLKFLECCIKESLRLYPASSLLGRASHTPLQLDKETIVPKGVVLWVSPWVTQRLPEFWPEPEEFKPSRFFYENCVGRHPYSYIPFAAGPRNCIGQKLAYAVMLTV</sequence>
<reference evidence="12" key="1">
    <citation type="submission" date="2021-06" db="EMBL/GenBank/DDBJ databases">
        <authorList>
            <person name="Hodson N. C."/>
            <person name="Mongue J. A."/>
            <person name="Jaron S. K."/>
        </authorList>
    </citation>
    <scope>NUCLEOTIDE SEQUENCE</scope>
</reference>
<dbReference type="AlphaFoldDB" id="A0A8J2LCM8"/>
<dbReference type="GO" id="GO:0020037">
    <property type="term" value="F:heme binding"/>
    <property type="evidence" value="ECO:0007669"/>
    <property type="project" value="InterPro"/>
</dbReference>
<keyword evidence="5" id="KW-0349">Heme</keyword>
<evidence type="ECO:0000256" key="5">
    <source>
        <dbReference type="ARBA" id="ARBA00022617"/>
    </source>
</evidence>
<evidence type="ECO:0008006" key="14">
    <source>
        <dbReference type="Google" id="ProtNLM"/>
    </source>
</evidence>
<evidence type="ECO:0000256" key="8">
    <source>
        <dbReference type="ARBA" id="ARBA00022848"/>
    </source>
</evidence>
<accession>A0A8J2LCM8</accession>
<evidence type="ECO:0000256" key="7">
    <source>
        <dbReference type="ARBA" id="ARBA00022824"/>
    </source>
</evidence>
<proteinExistence type="inferred from homology"/>
<dbReference type="GO" id="GO:0005506">
    <property type="term" value="F:iron ion binding"/>
    <property type="evidence" value="ECO:0007669"/>
    <property type="project" value="InterPro"/>
</dbReference>
<evidence type="ECO:0000256" key="9">
    <source>
        <dbReference type="ARBA" id="ARBA00023002"/>
    </source>
</evidence>
<name>A0A8J2LCM8_9HEXA</name>
<evidence type="ECO:0000256" key="4">
    <source>
        <dbReference type="ARBA" id="ARBA00010617"/>
    </source>
</evidence>
<dbReference type="EMBL" id="CAJVCH010476093">
    <property type="protein sequence ID" value="CAG7820354.1"/>
    <property type="molecule type" value="Genomic_DNA"/>
</dbReference>
<dbReference type="InterPro" id="IPR050196">
    <property type="entry name" value="Cytochrome_P450_Monoox"/>
</dbReference>
<dbReference type="OrthoDB" id="1470350at2759"/>
<comment type="caution">
    <text evidence="12">The sequence shown here is derived from an EMBL/GenBank/DDBJ whole genome shotgun (WGS) entry which is preliminary data.</text>
</comment>
<feature type="non-terminal residue" evidence="12">
    <location>
        <position position="172"/>
    </location>
</feature>
<dbReference type="GO" id="GO:0005789">
    <property type="term" value="C:endoplasmic reticulum membrane"/>
    <property type="evidence" value="ECO:0007669"/>
    <property type="project" value="UniProtKB-SubCell"/>
</dbReference>
<dbReference type="PANTHER" id="PTHR24291:SF189">
    <property type="entry name" value="CYTOCHROME P450 4C3-RELATED"/>
    <property type="match status" value="1"/>
</dbReference>